<reference evidence="1" key="1">
    <citation type="submission" date="2020-05" db="EMBL/GenBank/DDBJ databases">
        <authorList>
            <person name="Chiriac C."/>
            <person name="Salcher M."/>
            <person name="Ghai R."/>
            <person name="Kavagutti S V."/>
        </authorList>
    </citation>
    <scope>NUCLEOTIDE SEQUENCE</scope>
</reference>
<proteinExistence type="predicted"/>
<name>A0A6J6V1S9_9ZZZZ</name>
<dbReference type="EMBL" id="CAEZYR010000143">
    <property type="protein sequence ID" value="CAB4766102.1"/>
    <property type="molecule type" value="Genomic_DNA"/>
</dbReference>
<evidence type="ECO:0000313" key="3">
    <source>
        <dbReference type="EMBL" id="CAB4915770.1"/>
    </source>
</evidence>
<organism evidence="1">
    <name type="scientific">freshwater metagenome</name>
    <dbReference type="NCBI Taxonomy" id="449393"/>
    <lineage>
        <taxon>unclassified sequences</taxon>
        <taxon>metagenomes</taxon>
        <taxon>ecological metagenomes</taxon>
    </lineage>
</organism>
<dbReference type="EMBL" id="CAFABA010000150">
    <property type="protein sequence ID" value="CAB4835912.1"/>
    <property type="molecule type" value="Genomic_DNA"/>
</dbReference>
<evidence type="ECO:0000313" key="1">
    <source>
        <dbReference type="EMBL" id="CAB4766102.1"/>
    </source>
</evidence>
<sequence length="243" mass="26740">MGQQPQTTQTTGLLIVCSKCNKPAEEAAWSAWYDDQHLPDLFAHAGDDAPKVATRFEQSRKPEPGMPGMGFSHVTIYEFTGADPLRKAARLVGIDAELRAEGRILKTHSVIDAQTFTVHGPYATKPEPSAALRGHILAWVFPNDPSRETEWTTWYDHEHVPDMMDSGAFAAATRWERSPRVAYGPNFITLYDVAHSTVDIAVQRSAAVMPGIIAAGRKHETHTGALTLTLVPTGRYRGTGYRS</sequence>
<evidence type="ECO:0000313" key="2">
    <source>
        <dbReference type="EMBL" id="CAB4835912.1"/>
    </source>
</evidence>
<dbReference type="EMBL" id="CAFBOS010000028">
    <property type="protein sequence ID" value="CAB4985701.1"/>
    <property type="molecule type" value="Genomic_DNA"/>
</dbReference>
<accession>A0A6J6V1S9</accession>
<dbReference type="AlphaFoldDB" id="A0A6J6V1S9"/>
<dbReference type="EMBL" id="CAFBMH010000069">
    <property type="protein sequence ID" value="CAB4915770.1"/>
    <property type="molecule type" value="Genomic_DNA"/>
</dbReference>
<evidence type="ECO:0000313" key="4">
    <source>
        <dbReference type="EMBL" id="CAB4985701.1"/>
    </source>
</evidence>
<protein>
    <submittedName>
        <fullName evidence="1">Unannotated protein</fullName>
    </submittedName>
</protein>
<gene>
    <name evidence="1" type="ORF">UFOPK2754_02788</name>
    <name evidence="2" type="ORF">UFOPK3139_02682</name>
    <name evidence="3" type="ORF">UFOPK3543_01802</name>
    <name evidence="4" type="ORF">UFOPK3967_00665</name>
</gene>